<feature type="transmembrane region" description="Helical" evidence="1">
    <location>
        <begin position="43"/>
        <end position="63"/>
    </location>
</feature>
<dbReference type="EMBL" id="DF968181">
    <property type="protein sequence ID" value="GAP41807.1"/>
    <property type="molecule type" value="Genomic_DNA"/>
</dbReference>
<sequence length="359" mass="39809">MRKIDQIIRIIGLIVFGFSGYWLGKSYAPAFFPERWGHLQTEIIYCVLGVIIGYFLTPFFTVIPLRKLSTKLKLIPMNRLTAGLLGLLLGLIAAALISIPLSFLPGFFGRVLPIVFSAVFCYLGIVIGMAKYQEINALTMHLASGRAEINEPLIRHEKNVLLDTSVIIDGRIADIAHTGFIPGIMIIPRFILQELQYIADSEDSLRRQRGRRGLEILAQLQKEPNAEVKISDLEVDGVKDVDAKLVVLARQLNCQILTNDYNLNKVADLQGVGILNVNDLANAVKSVLLPGEGLQIKVIQEGKEHNQGVGYMEDGTMVVIENGRNFLNQDIYVVVTKILQTAAGRMIFARQEKGTGAKR</sequence>
<organism evidence="3">
    <name type="scientific">Flexilinea flocculi</name>
    <dbReference type="NCBI Taxonomy" id="1678840"/>
    <lineage>
        <taxon>Bacteria</taxon>
        <taxon>Bacillati</taxon>
        <taxon>Chloroflexota</taxon>
        <taxon>Anaerolineae</taxon>
        <taxon>Anaerolineales</taxon>
        <taxon>Anaerolineaceae</taxon>
        <taxon>Flexilinea</taxon>
    </lineage>
</organism>
<evidence type="ECO:0000313" key="3">
    <source>
        <dbReference type="EMBL" id="GAP41807.1"/>
    </source>
</evidence>
<feature type="transmembrane region" description="Helical" evidence="1">
    <location>
        <begin position="7"/>
        <end position="23"/>
    </location>
</feature>
<dbReference type="SUPFAM" id="SSF88723">
    <property type="entry name" value="PIN domain-like"/>
    <property type="match status" value="1"/>
</dbReference>
<dbReference type="RefSeq" id="WP_062283782.1">
    <property type="nucleotide sequence ID" value="NZ_DF968181.1"/>
</dbReference>
<dbReference type="InterPro" id="IPR052041">
    <property type="entry name" value="Nucleic_acid_metab_PIN/TRAM"/>
</dbReference>
<dbReference type="InterPro" id="IPR002716">
    <property type="entry name" value="PIN_dom"/>
</dbReference>
<name>A0A0S7BZH6_9CHLR</name>
<feature type="domain" description="PIN" evidence="2">
    <location>
        <begin position="158"/>
        <end position="265"/>
    </location>
</feature>
<dbReference type="PANTHER" id="PTHR11603:SF147">
    <property type="entry name" value="MEMBRANE PROTEIN"/>
    <property type="match status" value="1"/>
</dbReference>
<dbReference type="InterPro" id="IPR029060">
    <property type="entry name" value="PIN-like_dom_sf"/>
</dbReference>
<proteinExistence type="predicted"/>
<protein>
    <submittedName>
        <fullName evidence="3">Uncharacterized conserved protein YacL, contains PIN and TRAM domains</fullName>
    </submittedName>
</protein>
<dbReference type="Pfam" id="PF01850">
    <property type="entry name" value="PIN"/>
    <property type="match status" value="1"/>
</dbReference>
<accession>A0A0S7BZH6</accession>
<keyword evidence="4" id="KW-1185">Reference proteome</keyword>
<dbReference type="PATRIC" id="fig|1678840.3.peg.3335"/>
<dbReference type="AlphaFoldDB" id="A0A0S7BZH6"/>
<keyword evidence="1" id="KW-1133">Transmembrane helix</keyword>
<dbReference type="Gene3D" id="3.40.50.1010">
    <property type="entry name" value="5'-nuclease"/>
    <property type="match status" value="1"/>
</dbReference>
<evidence type="ECO:0000259" key="2">
    <source>
        <dbReference type="SMART" id="SM00670"/>
    </source>
</evidence>
<dbReference type="CDD" id="cd09877">
    <property type="entry name" value="PIN_YacL-like"/>
    <property type="match status" value="1"/>
</dbReference>
<feature type="transmembrane region" description="Helical" evidence="1">
    <location>
        <begin position="84"/>
        <end position="105"/>
    </location>
</feature>
<dbReference type="SMART" id="SM00670">
    <property type="entry name" value="PINc"/>
    <property type="match status" value="1"/>
</dbReference>
<evidence type="ECO:0000313" key="4">
    <source>
        <dbReference type="Proteomes" id="UP000053370"/>
    </source>
</evidence>
<dbReference type="STRING" id="1678840.ATC1_131803"/>
<feature type="transmembrane region" description="Helical" evidence="1">
    <location>
        <begin position="111"/>
        <end position="130"/>
    </location>
</feature>
<dbReference type="Proteomes" id="UP000053370">
    <property type="component" value="Unassembled WGS sequence"/>
</dbReference>
<evidence type="ECO:0000256" key="1">
    <source>
        <dbReference type="SAM" id="Phobius"/>
    </source>
</evidence>
<dbReference type="OrthoDB" id="9780734at2"/>
<dbReference type="PANTHER" id="PTHR11603">
    <property type="entry name" value="AAA FAMILY ATPASE"/>
    <property type="match status" value="1"/>
</dbReference>
<gene>
    <name evidence="3" type="ORF">ATC1_131803</name>
</gene>
<reference evidence="3" key="1">
    <citation type="journal article" date="2015" name="Genome Announc.">
        <title>Draft Genome Sequence of Anaerolineae Strain TC1, a Novel Isolate from a Methanogenic Wastewater Treatment System.</title>
        <authorList>
            <person name="Matsuura N."/>
            <person name="Tourlousse D.M."/>
            <person name="Sun L."/>
            <person name="Toyonaga M."/>
            <person name="Kuroda K."/>
            <person name="Ohashi A."/>
            <person name="Cruz R."/>
            <person name="Yamaguchi T."/>
            <person name="Sekiguchi Y."/>
        </authorList>
    </citation>
    <scope>NUCLEOTIDE SEQUENCE [LARGE SCALE GENOMIC DNA]</scope>
    <source>
        <strain evidence="3">TC1</strain>
    </source>
</reference>
<keyword evidence="1" id="KW-0472">Membrane</keyword>
<keyword evidence="1" id="KW-0812">Transmembrane</keyword>